<sequence>MDELQKQGCQRDAVRHGDIGAEGCIKPPGRQERPLPFLLQVIDLANDMLEEIITAILDGGRDVSLYQG</sequence>
<organism evidence="1 2">
    <name type="scientific">Gluconobacter roseus NBRC 3990</name>
    <dbReference type="NCBI Taxonomy" id="1307950"/>
    <lineage>
        <taxon>Bacteria</taxon>
        <taxon>Pseudomonadati</taxon>
        <taxon>Pseudomonadota</taxon>
        <taxon>Alphaproteobacteria</taxon>
        <taxon>Acetobacterales</taxon>
        <taxon>Acetobacteraceae</taxon>
        <taxon>Gluconobacter</taxon>
    </lineage>
</organism>
<accession>A0A4Y3M724</accession>
<keyword evidence="2" id="KW-1185">Reference proteome</keyword>
<evidence type="ECO:0000313" key="1">
    <source>
        <dbReference type="EMBL" id="GEB03258.1"/>
    </source>
</evidence>
<comment type="caution">
    <text evidence="1">The sequence shown here is derived from an EMBL/GenBank/DDBJ whole genome shotgun (WGS) entry which is preliminary data.</text>
</comment>
<dbReference type="Proteomes" id="UP000320772">
    <property type="component" value="Unassembled WGS sequence"/>
</dbReference>
<reference evidence="1 2" key="1">
    <citation type="submission" date="2019-06" db="EMBL/GenBank/DDBJ databases">
        <title>Whole genome shotgun sequence of Gluconobacter roseus NBRC 3990.</title>
        <authorList>
            <person name="Hosoyama A."/>
            <person name="Uohara A."/>
            <person name="Ohji S."/>
            <person name="Ichikawa N."/>
        </authorList>
    </citation>
    <scope>NUCLEOTIDE SEQUENCE [LARGE SCALE GENOMIC DNA]</scope>
    <source>
        <strain evidence="1 2">NBRC 3990</strain>
    </source>
</reference>
<protein>
    <submittedName>
        <fullName evidence="1">Uncharacterized protein</fullName>
    </submittedName>
</protein>
<dbReference type="AlphaFoldDB" id="A0A4Y3M724"/>
<dbReference type="EMBL" id="BJLY01000002">
    <property type="protein sequence ID" value="GEB03258.1"/>
    <property type="molecule type" value="Genomic_DNA"/>
</dbReference>
<name>A0A4Y3M724_9PROT</name>
<proteinExistence type="predicted"/>
<evidence type="ECO:0000313" key="2">
    <source>
        <dbReference type="Proteomes" id="UP000320772"/>
    </source>
</evidence>
<gene>
    <name evidence="1" type="ORF">GRO01_08340</name>
</gene>